<feature type="region of interest" description="Disordered" evidence="2">
    <location>
        <begin position="1"/>
        <end position="20"/>
    </location>
</feature>
<dbReference type="Gene3D" id="1.10.260.40">
    <property type="entry name" value="lambda repressor-like DNA-binding domains"/>
    <property type="match status" value="1"/>
</dbReference>
<dbReference type="InterPro" id="IPR001387">
    <property type="entry name" value="Cro/C1-type_HTH"/>
</dbReference>
<proteinExistence type="predicted"/>
<dbReference type="SUPFAM" id="SSF51182">
    <property type="entry name" value="RmlC-like cupins"/>
    <property type="match status" value="1"/>
</dbReference>
<dbReference type="PANTHER" id="PTHR46797">
    <property type="entry name" value="HTH-TYPE TRANSCRIPTIONAL REGULATOR"/>
    <property type="match status" value="1"/>
</dbReference>
<gene>
    <name evidence="4" type="ORF">L0C25_17425</name>
</gene>
<dbReference type="InterPro" id="IPR010982">
    <property type="entry name" value="Lambda_DNA-bd_dom_sf"/>
</dbReference>
<protein>
    <submittedName>
        <fullName evidence="4">XRE family transcriptional regulator</fullName>
    </submittedName>
</protein>
<evidence type="ECO:0000256" key="2">
    <source>
        <dbReference type="SAM" id="MobiDB-lite"/>
    </source>
</evidence>
<keyword evidence="5" id="KW-1185">Reference proteome</keyword>
<dbReference type="GO" id="GO:0005829">
    <property type="term" value="C:cytosol"/>
    <property type="evidence" value="ECO:0007669"/>
    <property type="project" value="TreeGrafter"/>
</dbReference>
<evidence type="ECO:0000256" key="1">
    <source>
        <dbReference type="ARBA" id="ARBA00023125"/>
    </source>
</evidence>
<dbReference type="InterPro" id="IPR013096">
    <property type="entry name" value="Cupin_2"/>
</dbReference>
<accession>A0AA46YJ94</accession>
<name>A0AA46YJ94_9ACTN</name>
<keyword evidence="1" id="KW-0238">DNA-binding</keyword>
<dbReference type="RefSeq" id="WP_271632978.1">
    <property type="nucleotide sequence ID" value="NZ_CP094970.1"/>
</dbReference>
<dbReference type="Pfam" id="PF01381">
    <property type="entry name" value="HTH_3"/>
    <property type="match status" value="1"/>
</dbReference>
<dbReference type="InterPro" id="IPR014710">
    <property type="entry name" value="RmlC-like_jellyroll"/>
</dbReference>
<dbReference type="Gene3D" id="2.60.120.10">
    <property type="entry name" value="Jelly Rolls"/>
    <property type="match status" value="1"/>
</dbReference>
<dbReference type="SUPFAM" id="SSF47413">
    <property type="entry name" value="lambda repressor-like DNA-binding domains"/>
    <property type="match status" value="1"/>
</dbReference>
<reference evidence="4" key="1">
    <citation type="submission" date="2022-01" db="EMBL/GenBank/DDBJ databases">
        <title>Nocardioidaceae gen. sp. A5X3R13.</title>
        <authorList>
            <person name="Lopez Marin M.A."/>
            <person name="Uhlik O."/>
        </authorList>
    </citation>
    <scope>NUCLEOTIDE SEQUENCE</scope>
    <source>
        <strain evidence="4">A5X3R13</strain>
    </source>
</reference>
<dbReference type="GO" id="GO:0003700">
    <property type="term" value="F:DNA-binding transcription factor activity"/>
    <property type="evidence" value="ECO:0007669"/>
    <property type="project" value="TreeGrafter"/>
</dbReference>
<evidence type="ECO:0000313" key="5">
    <source>
        <dbReference type="Proteomes" id="UP001164390"/>
    </source>
</evidence>
<dbReference type="InterPro" id="IPR050807">
    <property type="entry name" value="TransReg_Diox_bact_type"/>
</dbReference>
<dbReference type="KEGG" id="sgrg:L0C25_17425"/>
<dbReference type="InterPro" id="IPR011051">
    <property type="entry name" value="RmlC_Cupin_sf"/>
</dbReference>
<feature type="domain" description="HTH cro/C1-type" evidence="3">
    <location>
        <begin position="16"/>
        <end position="71"/>
    </location>
</feature>
<dbReference type="Pfam" id="PF07883">
    <property type="entry name" value="Cupin_2"/>
    <property type="match status" value="1"/>
</dbReference>
<dbReference type="CDD" id="cd00093">
    <property type="entry name" value="HTH_XRE"/>
    <property type="match status" value="1"/>
</dbReference>
<dbReference type="PANTHER" id="PTHR46797:SF1">
    <property type="entry name" value="METHYLPHOSPHONATE SYNTHASE"/>
    <property type="match status" value="1"/>
</dbReference>
<sequence length="188" mass="20149">MADDATGAGPAVGERIRRTREERGLSVRELASRAGLSAGMISQVERGITDPSLQTLRVIAKVLNTPLFDFFAAAEADDVAIIRADARMTIRSPHGGLTYTRLSPGSGRIEVLEGVLQPGASSSDEPWAHPSEECVVVTAGSLVVEVSGQTHRLGLGDSCYFDSRLPHRYLNDTAEPTRFTLAITPPSY</sequence>
<organism evidence="4 5">
    <name type="scientific">Solicola gregarius</name>
    <dbReference type="NCBI Taxonomy" id="2908642"/>
    <lineage>
        <taxon>Bacteria</taxon>
        <taxon>Bacillati</taxon>
        <taxon>Actinomycetota</taxon>
        <taxon>Actinomycetes</taxon>
        <taxon>Propionibacteriales</taxon>
        <taxon>Nocardioidaceae</taxon>
        <taxon>Solicola</taxon>
    </lineage>
</organism>
<dbReference type="PROSITE" id="PS50943">
    <property type="entry name" value="HTH_CROC1"/>
    <property type="match status" value="1"/>
</dbReference>
<dbReference type="EMBL" id="CP094970">
    <property type="protein sequence ID" value="UYM04305.1"/>
    <property type="molecule type" value="Genomic_DNA"/>
</dbReference>
<dbReference type="CDD" id="cd02209">
    <property type="entry name" value="cupin_XRE_C"/>
    <property type="match status" value="1"/>
</dbReference>
<dbReference type="GO" id="GO:0003677">
    <property type="term" value="F:DNA binding"/>
    <property type="evidence" value="ECO:0007669"/>
    <property type="project" value="UniProtKB-KW"/>
</dbReference>
<dbReference type="SMART" id="SM00530">
    <property type="entry name" value="HTH_XRE"/>
    <property type="match status" value="1"/>
</dbReference>
<evidence type="ECO:0000313" key="4">
    <source>
        <dbReference type="EMBL" id="UYM04305.1"/>
    </source>
</evidence>
<dbReference type="Proteomes" id="UP001164390">
    <property type="component" value="Chromosome"/>
</dbReference>
<dbReference type="AlphaFoldDB" id="A0AA46YJ94"/>
<evidence type="ECO:0000259" key="3">
    <source>
        <dbReference type="PROSITE" id="PS50943"/>
    </source>
</evidence>